<name>A0A176VYU4_MARPO</name>
<dbReference type="Proteomes" id="UP000077202">
    <property type="component" value="Unassembled WGS sequence"/>
</dbReference>
<evidence type="ECO:0000313" key="3">
    <source>
        <dbReference type="Proteomes" id="UP000077202"/>
    </source>
</evidence>
<evidence type="ECO:0000313" key="2">
    <source>
        <dbReference type="EMBL" id="OAE25375.1"/>
    </source>
</evidence>
<organism evidence="2 3">
    <name type="scientific">Marchantia polymorpha subsp. ruderalis</name>
    <dbReference type="NCBI Taxonomy" id="1480154"/>
    <lineage>
        <taxon>Eukaryota</taxon>
        <taxon>Viridiplantae</taxon>
        <taxon>Streptophyta</taxon>
        <taxon>Embryophyta</taxon>
        <taxon>Marchantiophyta</taxon>
        <taxon>Marchantiopsida</taxon>
        <taxon>Marchantiidae</taxon>
        <taxon>Marchantiales</taxon>
        <taxon>Marchantiaceae</taxon>
        <taxon>Marchantia</taxon>
    </lineage>
</organism>
<dbReference type="EMBL" id="LVLJ01002341">
    <property type="protein sequence ID" value="OAE25375.1"/>
    <property type="molecule type" value="Genomic_DNA"/>
</dbReference>
<sequence>MERRYKEDGPYPSRSNSTLPVDALHCEEMRREGNMGRISALWRAMRAHRLQYIGRRSMTRSHLSLERRRDDRDDAKIGEEEEAVPPQSAGFTLWRMDGWVGERRNGGRVPACVPAQTGQRGNVNAPRLVSKVSQSAAFHAIPRLLAIAAAIVVDDDNHSAHPQSGRPAGRRAGWMAGWLAGRLLQQHRARWMPDRMARYRGEESGGNRETKRGDGEMAARRSRDRICRGWRPGSEGRSDGRRAARFGNESIKLEPWSSKSGSCGMMMLTMGGEDHKAFRDEIRFRANSM</sequence>
<feature type="region of interest" description="Disordered" evidence="1">
    <location>
        <begin position="61"/>
        <end position="87"/>
    </location>
</feature>
<comment type="caution">
    <text evidence="2">The sequence shown here is derived from an EMBL/GenBank/DDBJ whole genome shotgun (WGS) entry which is preliminary data.</text>
</comment>
<evidence type="ECO:0000256" key="1">
    <source>
        <dbReference type="SAM" id="MobiDB-lite"/>
    </source>
</evidence>
<proteinExistence type="predicted"/>
<dbReference type="AlphaFoldDB" id="A0A176VYU4"/>
<gene>
    <name evidence="2" type="ORF">AXG93_4620s1900</name>
</gene>
<protein>
    <submittedName>
        <fullName evidence="2">Uncharacterized protein</fullName>
    </submittedName>
</protein>
<reference evidence="2" key="1">
    <citation type="submission" date="2016-03" db="EMBL/GenBank/DDBJ databases">
        <title>Mechanisms controlling the formation of the plant cell surface in tip-growing cells are functionally conserved among land plants.</title>
        <authorList>
            <person name="Honkanen S."/>
            <person name="Jones V.A."/>
            <person name="Morieri G."/>
            <person name="Champion C."/>
            <person name="Hetherington A.J."/>
            <person name="Kelly S."/>
            <person name="Saint-Marcoux D."/>
            <person name="Proust H."/>
            <person name="Prescott H."/>
            <person name="Dolan L."/>
        </authorList>
    </citation>
    <scope>NUCLEOTIDE SEQUENCE [LARGE SCALE GENOMIC DNA]</scope>
    <source>
        <tissue evidence="2">Whole gametophyte</tissue>
    </source>
</reference>
<feature type="compositionally biased region" description="Basic and acidic residues" evidence="1">
    <location>
        <begin position="63"/>
        <end position="78"/>
    </location>
</feature>
<accession>A0A176VYU4</accession>
<feature type="region of interest" description="Disordered" evidence="1">
    <location>
        <begin position="201"/>
        <end position="222"/>
    </location>
</feature>
<keyword evidence="3" id="KW-1185">Reference proteome</keyword>